<dbReference type="InterPro" id="IPR004252">
    <property type="entry name" value="Probable_transposase_24"/>
</dbReference>
<reference evidence="1 2" key="1">
    <citation type="submission" date="2018-10" db="EMBL/GenBank/DDBJ databases">
        <title>A high-quality apple genome assembly.</title>
        <authorList>
            <person name="Hu J."/>
        </authorList>
    </citation>
    <scope>NUCLEOTIDE SEQUENCE [LARGE SCALE GENOMIC DNA]</scope>
    <source>
        <strain evidence="2">cv. HFTH1</strain>
        <tissue evidence="1">Young leaf</tissue>
    </source>
</reference>
<evidence type="ECO:0000313" key="1">
    <source>
        <dbReference type="EMBL" id="RXH97402.1"/>
    </source>
</evidence>
<dbReference type="PANTHER" id="PTHR33144:SF46">
    <property type="entry name" value="OS04G0610000 PROTEIN"/>
    <property type="match status" value="1"/>
</dbReference>
<dbReference type="AlphaFoldDB" id="A0A498JVC6"/>
<name>A0A498JVC6_MALDO</name>
<gene>
    <name evidence="1" type="ORF">DVH24_007748</name>
</gene>
<proteinExistence type="predicted"/>
<sequence>MANLMLDDDAFLAYVETQPHSQFGVVTPNESFATYQPHETCSGYTQLSGSTSLNKGVNKIRWGRGRCEKLNFNRFGQAISPRDNVARFGHYITMLARDGGLIPIDSPNWRQIDSSKLDRVWLLVQIQKLLAKRRKSEVLWKLNYMIILRKLYYVPFENFEQRKHCNDARVIQTQWQTLVAYWDKIENKRRCATNAKNRKMLKTSHTTGTTIFAQIRND</sequence>
<dbReference type="Pfam" id="PF03004">
    <property type="entry name" value="Transposase_24"/>
    <property type="match status" value="1"/>
</dbReference>
<organism evidence="1 2">
    <name type="scientific">Malus domestica</name>
    <name type="common">Apple</name>
    <name type="synonym">Pyrus malus</name>
    <dbReference type="NCBI Taxonomy" id="3750"/>
    <lineage>
        <taxon>Eukaryota</taxon>
        <taxon>Viridiplantae</taxon>
        <taxon>Streptophyta</taxon>
        <taxon>Embryophyta</taxon>
        <taxon>Tracheophyta</taxon>
        <taxon>Spermatophyta</taxon>
        <taxon>Magnoliopsida</taxon>
        <taxon>eudicotyledons</taxon>
        <taxon>Gunneridae</taxon>
        <taxon>Pentapetalae</taxon>
        <taxon>rosids</taxon>
        <taxon>fabids</taxon>
        <taxon>Rosales</taxon>
        <taxon>Rosaceae</taxon>
        <taxon>Amygdaloideae</taxon>
        <taxon>Maleae</taxon>
        <taxon>Malus</taxon>
    </lineage>
</organism>
<accession>A0A498JVC6</accession>
<dbReference type="Proteomes" id="UP000290289">
    <property type="component" value="Chromosome 5"/>
</dbReference>
<keyword evidence="2" id="KW-1185">Reference proteome</keyword>
<dbReference type="STRING" id="3750.A0A498JVC6"/>
<protein>
    <submittedName>
        <fullName evidence="1">Uncharacterized protein</fullName>
    </submittedName>
</protein>
<evidence type="ECO:0000313" key="2">
    <source>
        <dbReference type="Proteomes" id="UP000290289"/>
    </source>
</evidence>
<dbReference type="PANTHER" id="PTHR33144">
    <property type="entry name" value="OS10G0409366 PROTEIN-RELATED"/>
    <property type="match status" value="1"/>
</dbReference>
<dbReference type="EMBL" id="RDQH01000331">
    <property type="protein sequence ID" value="RXH97402.1"/>
    <property type="molecule type" value="Genomic_DNA"/>
</dbReference>
<comment type="caution">
    <text evidence="1">The sequence shown here is derived from an EMBL/GenBank/DDBJ whole genome shotgun (WGS) entry which is preliminary data.</text>
</comment>